<keyword evidence="11" id="KW-1185">Reference proteome</keyword>
<keyword evidence="8" id="KW-0732">Signal</keyword>
<feature type="domain" description="GH10" evidence="9">
    <location>
        <begin position="16"/>
        <end position="329"/>
    </location>
</feature>
<dbReference type="OrthoDB" id="3055998at2759"/>
<evidence type="ECO:0000256" key="1">
    <source>
        <dbReference type="ARBA" id="ARBA00007495"/>
    </source>
</evidence>
<dbReference type="PROSITE" id="PS51760">
    <property type="entry name" value="GH10_2"/>
    <property type="match status" value="1"/>
</dbReference>
<dbReference type="Pfam" id="PF00331">
    <property type="entry name" value="Glyco_hydro_10"/>
    <property type="match status" value="1"/>
</dbReference>
<feature type="signal peptide" evidence="8">
    <location>
        <begin position="1"/>
        <end position="20"/>
    </location>
</feature>
<reference evidence="10 11" key="1">
    <citation type="journal article" date="2020" name="ISME J.">
        <title>Uncovering the hidden diversity of litter-decomposition mechanisms in mushroom-forming fungi.</title>
        <authorList>
            <person name="Floudas D."/>
            <person name="Bentzer J."/>
            <person name="Ahren D."/>
            <person name="Johansson T."/>
            <person name="Persson P."/>
            <person name="Tunlid A."/>
        </authorList>
    </citation>
    <scope>NUCLEOTIDE SEQUENCE [LARGE SCALE GENOMIC DNA]</scope>
    <source>
        <strain evidence="10 11">CBS 175.51</strain>
    </source>
</reference>
<keyword evidence="3 7" id="KW-0119">Carbohydrate metabolism</keyword>
<dbReference type="PROSITE" id="PS00591">
    <property type="entry name" value="GH10_1"/>
    <property type="match status" value="1"/>
</dbReference>
<sequence length="332" mass="36488">MKVSLILAIVSLLSAFSANASLDSSIKAKGKLYFGNIIDGNTINDASVTNLLKSEFGAVTAEYSWKWPRIQPTRGVFNFQESDLVLNWAVANKKLIRGHTFVWHQNIPEWVNAITDKATLTAVIQDHITKVAGRYKGKVYAWDVVNEVFEDNGSFRNSVFYRVLQEDFIDIAFRAARAADPAAKLYINEYGLDAAGPKIDAFLALVGRLKSRGVPIDGLGTQSHLILGMVAGVPAQLQRLANTGLDVAITELDIRIPKPVNDAKLAQQQLEYQSVIEGCLSVSKCVGISMWGVSDRNSWIDTTIPAFSAPLLWDNTFRRKLAFTGVDAIVAN</sequence>
<comment type="catalytic activity">
    <reaction evidence="7">
        <text>Endohydrolysis of (1-&gt;4)-beta-D-xylosidic linkages in xylans.</text>
        <dbReference type="EC" id="3.2.1.8"/>
    </reaction>
</comment>
<dbReference type="EC" id="3.2.1.8" evidence="7"/>
<dbReference type="InterPro" id="IPR031158">
    <property type="entry name" value="GH10_AS"/>
</dbReference>
<proteinExistence type="inferred from homology"/>
<gene>
    <name evidence="10" type="ORF">D9611_001129</name>
</gene>
<dbReference type="GO" id="GO:0031176">
    <property type="term" value="F:endo-1,4-beta-xylanase activity"/>
    <property type="evidence" value="ECO:0007669"/>
    <property type="project" value="UniProtKB-EC"/>
</dbReference>
<dbReference type="Proteomes" id="UP000541558">
    <property type="component" value="Unassembled WGS sequence"/>
</dbReference>
<evidence type="ECO:0000256" key="7">
    <source>
        <dbReference type="RuleBase" id="RU361174"/>
    </source>
</evidence>
<dbReference type="SMART" id="SM00633">
    <property type="entry name" value="Glyco_10"/>
    <property type="match status" value="1"/>
</dbReference>
<dbReference type="SUPFAM" id="SSF51445">
    <property type="entry name" value="(Trans)glycosidases"/>
    <property type="match status" value="1"/>
</dbReference>
<dbReference type="Gene3D" id="3.20.20.80">
    <property type="entry name" value="Glycosidases"/>
    <property type="match status" value="1"/>
</dbReference>
<evidence type="ECO:0000256" key="6">
    <source>
        <dbReference type="PROSITE-ProRule" id="PRU10061"/>
    </source>
</evidence>
<dbReference type="InterPro" id="IPR017853">
    <property type="entry name" value="GH"/>
</dbReference>
<keyword evidence="4 7" id="KW-0326">Glycosidase</keyword>
<evidence type="ECO:0000256" key="5">
    <source>
        <dbReference type="ARBA" id="ARBA00023326"/>
    </source>
</evidence>
<dbReference type="PANTHER" id="PTHR31490:SF76">
    <property type="entry name" value="ENDO-1,4-BETA-XYLANASE C"/>
    <property type="match status" value="1"/>
</dbReference>
<comment type="caution">
    <text evidence="10">The sequence shown here is derived from an EMBL/GenBank/DDBJ whole genome shotgun (WGS) entry which is preliminary data.</text>
</comment>
<dbReference type="PRINTS" id="PR00134">
    <property type="entry name" value="GLHYDRLASE10"/>
</dbReference>
<accession>A0A8H5CKB4</accession>
<keyword evidence="5 7" id="KW-0624">Polysaccharide degradation</keyword>
<evidence type="ECO:0000256" key="8">
    <source>
        <dbReference type="SAM" id="SignalP"/>
    </source>
</evidence>
<evidence type="ECO:0000256" key="2">
    <source>
        <dbReference type="ARBA" id="ARBA00022801"/>
    </source>
</evidence>
<dbReference type="PANTHER" id="PTHR31490">
    <property type="entry name" value="GLYCOSYL HYDROLASE"/>
    <property type="match status" value="1"/>
</dbReference>
<dbReference type="AlphaFoldDB" id="A0A8H5CKB4"/>
<organism evidence="10 11">
    <name type="scientific">Ephemerocybe angulata</name>
    <dbReference type="NCBI Taxonomy" id="980116"/>
    <lineage>
        <taxon>Eukaryota</taxon>
        <taxon>Fungi</taxon>
        <taxon>Dikarya</taxon>
        <taxon>Basidiomycota</taxon>
        <taxon>Agaricomycotina</taxon>
        <taxon>Agaricomycetes</taxon>
        <taxon>Agaricomycetidae</taxon>
        <taxon>Agaricales</taxon>
        <taxon>Agaricineae</taxon>
        <taxon>Psathyrellaceae</taxon>
        <taxon>Ephemerocybe</taxon>
    </lineage>
</organism>
<name>A0A8H5CKB4_9AGAR</name>
<protein>
    <recommendedName>
        <fullName evidence="7">Beta-xylanase</fullName>
        <ecNumber evidence="7">3.2.1.8</ecNumber>
    </recommendedName>
</protein>
<feature type="active site" description="Nucleophile" evidence="6">
    <location>
        <position position="251"/>
    </location>
</feature>
<dbReference type="GO" id="GO:0000272">
    <property type="term" value="P:polysaccharide catabolic process"/>
    <property type="evidence" value="ECO:0007669"/>
    <property type="project" value="UniProtKB-KW"/>
</dbReference>
<feature type="chain" id="PRO_5034485104" description="Beta-xylanase" evidence="8">
    <location>
        <begin position="21"/>
        <end position="332"/>
    </location>
</feature>
<dbReference type="InterPro" id="IPR001000">
    <property type="entry name" value="GH10_dom"/>
</dbReference>
<dbReference type="InterPro" id="IPR044846">
    <property type="entry name" value="GH10"/>
</dbReference>
<evidence type="ECO:0000313" key="11">
    <source>
        <dbReference type="Proteomes" id="UP000541558"/>
    </source>
</evidence>
<evidence type="ECO:0000256" key="3">
    <source>
        <dbReference type="ARBA" id="ARBA00023277"/>
    </source>
</evidence>
<comment type="similarity">
    <text evidence="1 7">Belongs to the glycosyl hydrolase 10 (cellulase F) family.</text>
</comment>
<evidence type="ECO:0000259" key="9">
    <source>
        <dbReference type="PROSITE" id="PS51760"/>
    </source>
</evidence>
<evidence type="ECO:0000256" key="4">
    <source>
        <dbReference type="ARBA" id="ARBA00023295"/>
    </source>
</evidence>
<keyword evidence="2 7" id="KW-0378">Hydrolase</keyword>
<evidence type="ECO:0000313" key="10">
    <source>
        <dbReference type="EMBL" id="KAF5342398.1"/>
    </source>
</evidence>
<dbReference type="EMBL" id="JAACJK010000001">
    <property type="protein sequence ID" value="KAF5342398.1"/>
    <property type="molecule type" value="Genomic_DNA"/>
</dbReference>